<evidence type="ECO:0000313" key="4">
    <source>
        <dbReference type="EMBL" id="MBW7570034.1"/>
    </source>
</evidence>
<dbReference type="Pfam" id="PF00005">
    <property type="entry name" value="ABC_tran"/>
    <property type="match status" value="2"/>
</dbReference>
<evidence type="ECO:0000259" key="3">
    <source>
        <dbReference type="PROSITE" id="PS50893"/>
    </source>
</evidence>
<comment type="caution">
    <text evidence="4">The sequence shown here is derived from an EMBL/GenBank/DDBJ whole genome shotgun (WGS) entry which is preliminary data.</text>
</comment>
<dbReference type="CDD" id="cd03230">
    <property type="entry name" value="ABC_DR_subfamily_A"/>
    <property type="match status" value="1"/>
</dbReference>
<dbReference type="RefSeq" id="WP_219937251.1">
    <property type="nucleotide sequence ID" value="NZ_JAGFNY010000008.1"/>
</dbReference>
<dbReference type="GO" id="GO:0005524">
    <property type="term" value="F:ATP binding"/>
    <property type="evidence" value="ECO:0007669"/>
    <property type="project" value="UniProtKB-KW"/>
</dbReference>
<dbReference type="Gene3D" id="3.40.50.300">
    <property type="entry name" value="P-loop containing nucleotide triphosphate hydrolases"/>
    <property type="match status" value="2"/>
</dbReference>
<name>A0ABS7DFH8_9GAMM</name>
<evidence type="ECO:0000256" key="1">
    <source>
        <dbReference type="ARBA" id="ARBA00022741"/>
    </source>
</evidence>
<proteinExistence type="predicted"/>
<evidence type="ECO:0000256" key="2">
    <source>
        <dbReference type="ARBA" id="ARBA00022840"/>
    </source>
</evidence>
<dbReference type="PROSITE" id="PS00211">
    <property type="entry name" value="ABC_TRANSPORTER_1"/>
    <property type="match status" value="1"/>
</dbReference>
<dbReference type="SUPFAM" id="SSF52540">
    <property type="entry name" value="P-loop containing nucleoside triphosphate hydrolases"/>
    <property type="match status" value="2"/>
</dbReference>
<organism evidence="4 5">
    <name type="scientific">Succinivibrio faecicola</name>
    <dbReference type="NCBI Taxonomy" id="2820300"/>
    <lineage>
        <taxon>Bacteria</taxon>
        <taxon>Pseudomonadati</taxon>
        <taxon>Pseudomonadota</taxon>
        <taxon>Gammaproteobacteria</taxon>
        <taxon>Aeromonadales</taxon>
        <taxon>Succinivibrionaceae</taxon>
        <taxon>Succinivibrio</taxon>
    </lineage>
</organism>
<accession>A0ABS7DFH8</accession>
<dbReference type="SMART" id="SM00382">
    <property type="entry name" value="AAA"/>
    <property type="match status" value="2"/>
</dbReference>
<feature type="domain" description="ABC transporter" evidence="3">
    <location>
        <begin position="3"/>
        <end position="240"/>
    </location>
</feature>
<reference evidence="4 5" key="1">
    <citation type="submission" date="2021-03" db="EMBL/GenBank/DDBJ databases">
        <title>Succinivibrio sp. nov. isolated from feces of cow.</title>
        <authorList>
            <person name="Choi J.-Y."/>
        </authorList>
    </citation>
    <scope>NUCLEOTIDE SEQUENCE [LARGE SCALE GENOMIC DNA]</scope>
    <source>
        <strain evidence="4 5">AGMB01872</strain>
    </source>
</reference>
<dbReference type="EMBL" id="JAGFNY010000008">
    <property type="protein sequence ID" value="MBW7570034.1"/>
    <property type="molecule type" value="Genomic_DNA"/>
</dbReference>
<sequence length="588" mass="66603">MLIDIKDLEFSYKTKDRGNICVFKNFSFCLENSYKKICLTGPDGAGKSTLLKLLTGVLKPAKGSIKLRGLTPNTNDRHFIESISYMSQTLGLYKELSVIDNLKIFAALKGLDIKDSTEYLYSLLKKVDLLQFKDRQFDDLSGGMKQKIALLCAIASKPEILILDEPTVGVDPLSRKEIFSLIDEYIGTNEKSCCIFSSAYLDEAATSDFALILEDGQVILKGETTDLCSKVVNQTYTLEFSKNEKPDIRDIFSLTSRYIKNSPIIDLNPRLGQINLTVKENTHKEDLIDFLHENIKKDFILKKRECSLEDVYICYGMKNHVFVEPDFIKNMNFQKSDDIVVQVKDIKKKFGNFVAVEKSSFNVKKGEIFGLLGPNGAGKTTTFRMICGLLTQTEGEILVNGFDLSKAKNDARKTIGYVSQKFSLYQNLSTKENLVYFARSYGLKRDVQKKRIEKIVKDFSLEKFLNTKSGELPFGVQRQLSMACALLHHPKILFLDEATSGADPLARRKFFDKVLELSSYGTSVIVTTHFMEEAEYCDNFLIQDRGKILILGTPDETCTKNGKRISVKQAFVELIEHNRDKEDENEQA</sequence>
<dbReference type="InterPro" id="IPR003439">
    <property type="entry name" value="ABC_transporter-like_ATP-bd"/>
</dbReference>
<dbReference type="PANTHER" id="PTHR43038:SF3">
    <property type="entry name" value="ABC TRANSPORTER G FAMILY MEMBER 20 ISOFORM X1"/>
    <property type="match status" value="1"/>
</dbReference>
<dbReference type="InterPro" id="IPR027417">
    <property type="entry name" value="P-loop_NTPase"/>
</dbReference>
<dbReference type="InterPro" id="IPR003593">
    <property type="entry name" value="AAA+_ATPase"/>
</dbReference>
<evidence type="ECO:0000313" key="5">
    <source>
        <dbReference type="Proteomes" id="UP000731465"/>
    </source>
</evidence>
<dbReference type="PANTHER" id="PTHR43038">
    <property type="entry name" value="ATP-BINDING CASSETTE, SUB-FAMILY H, MEMBER 1"/>
    <property type="match status" value="1"/>
</dbReference>
<keyword evidence="1" id="KW-0547">Nucleotide-binding</keyword>
<feature type="domain" description="ABC transporter" evidence="3">
    <location>
        <begin position="341"/>
        <end position="570"/>
    </location>
</feature>
<dbReference type="InterPro" id="IPR017871">
    <property type="entry name" value="ABC_transporter-like_CS"/>
</dbReference>
<gene>
    <name evidence="4" type="ORF">J5V48_03900</name>
</gene>
<dbReference type="PROSITE" id="PS50893">
    <property type="entry name" value="ABC_TRANSPORTER_2"/>
    <property type="match status" value="2"/>
</dbReference>
<keyword evidence="2 4" id="KW-0067">ATP-binding</keyword>
<protein>
    <submittedName>
        <fullName evidence="4">ABC transporter ATP-binding protein</fullName>
    </submittedName>
</protein>
<keyword evidence="5" id="KW-1185">Reference proteome</keyword>
<dbReference type="Proteomes" id="UP000731465">
    <property type="component" value="Unassembled WGS sequence"/>
</dbReference>